<protein>
    <submittedName>
        <fullName evidence="2">Uncharacterized protein</fullName>
    </submittedName>
</protein>
<evidence type="ECO:0000256" key="1">
    <source>
        <dbReference type="SAM" id="Phobius"/>
    </source>
</evidence>
<keyword evidence="3" id="KW-1185">Reference proteome</keyword>
<evidence type="ECO:0000313" key="2">
    <source>
        <dbReference type="EMBL" id="TQJ15780.1"/>
    </source>
</evidence>
<comment type="caution">
    <text evidence="2">The sequence shown here is derived from an EMBL/GenBank/DDBJ whole genome shotgun (WGS) entry which is preliminary data.</text>
</comment>
<feature type="transmembrane region" description="Helical" evidence="1">
    <location>
        <begin position="18"/>
        <end position="39"/>
    </location>
</feature>
<proteinExistence type="predicted"/>
<dbReference type="EMBL" id="VFMO01000001">
    <property type="protein sequence ID" value="TQJ15780.1"/>
    <property type="molecule type" value="Genomic_DNA"/>
</dbReference>
<name>A0A542EKA4_9MICO</name>
<accession>A0A542EKA4</accession>
<sequence length="165" mass="17632">MLTDVPEQTDSPTRTVGLWARVAALLVLVVALVLGSAVGNDRWWPIGPMVMFAFGVNPDGQVRSLGIEADTVDGRRVVVPLGAGGIGLERAEIEGQETRILAEPKRLQAVAVAASRSLSNPPGYRVIYLVDTVQQLRGGAAHGKPQRVVLATWQVVDPHDPKDLS</sequence>
<reference evidence="2 3" key="1">
    <citation type="submission" date="2019-06" db="EMBL/GenBank/DDBJ databases">
        <title>Sequencing the genomes of 1000 actinobacteria strains.</title>
        <authorList>
            <person name="Klenk H.-P."/>
        </authorList>
    </citation>
    <scope>NUCLEOTIDE SEQUENCE [LARGE SCALE GENOMIC DNA]</scope>
    <source>
        <strain evidence="2 3">DSM 19828</strain>
    </source>
</reference>
<organism evidence="2 3">
    <name type="scientific">Yimella lutea</name>
    <dbReference type="NCBI Taxonomy" id="587872"/>
    <lineage>
        <taxon>Bacteria</taxon>
        <taxon>Bacillati</taxon>
        <taxon>Actinomycetota</taxon>
        <taxon>Actinomycetes</taxon>
        <taxon>Micrococcales</taxon>
        <taxon>Dermacoccaceae</taxon>
        <taxon>Yimella</taxon>
    </lineage>
</organism>
<dbReference type="AlphaFoldDB" id="A0A542EKA4"/>
<keyword evidence="1" id="KW-1133">Transmembrane helix</keyword>
<gene>
    <name evidence="2" type="ORF">FB459_3350</name>
</gene>
<keyword evidence="1" id="KW-0812">Transmembrane</keyword>
<evidence type="ECO:0000313" key="3">
    <source>
        <dbReference type="Proteomes" id="UP000320806"/>
    </source>
</evidence>
<keyword evidence="1" id="KW-0472">Membrane</keyword>
<dbReference type="Proteomes" id="UP000320806">
    <property type="component" value="Unassembled WGS sequence"/>
</dbReference>